<keyword evidence="2" id="KW-1185">Reference proteome</keyword>
<sequence>MELIDSLFLKKSQISWTLIFLVMTWGSIAECKAQSKNVKSVFNKSLSSPDLTSLPVKKIQSLQEVQDLEKLKSDFYSINEKSKELKKLLSDSTFYAQHKDSINAVVKSHLEDQQQLIQEQASILSDGIEQNIGINQDDLIPSNLNEIHTAYDYKALNEKLDVADLDFQQQMKEMLPEVFQMEQLEGLSARISDVDYGNYESYLTEVTELESKLMEDGKTSVLSKINRKAGFEQIAYKEVVVKSGTSSKSSAEMSNWKIGFLYNLAEGISYSSLVQGYLGIGVVQNSYLLLGGSMRMESNNASEVRSGYGVNIGFRHELPMGWFAQATYERNKVNFKGRTPYGDLNFAGMVHDGALGIGKVITLNQLLNSVFTGTWSPFYDQSSSLQGTRFSIRIGIEFSW</sequence>
<evidence type="ECO:0000313" key="1">
    <source>
        <dbReference type="EMBL" id="MCH7411520.1"/>
    </source>
</evidence>
<evidence type="ECO:0008006" key="3">
    <source>
        <dbReference type="Google" id="ProtNLM"/>
    </source>
</evidence>
<protein>
    <recommendedName>
        <fullName evidence="3">Outer membrane protein beta-barrel domain-containing protein</fullName>
    </recommendedName>
</protein>
<dbReference type="RefSeq" id="WP_241349953.1">
    <property type="nucleotide sequence ID" value="NZ_JAKZGP010000083.1"/>
</dbReference>
<dbReference type="EMBL" id="JAKZGP010000083">
    <property type="protein sequence ID" value="MCH7411520.1"/>
    <property type="molecule type" value="Genomic_DNA"/>
</dbReference>
<gene>
    <name evidence="1" type="ORF">MM239_19185</name>
</gene>
<reference evidence="1" key="1">
    <citation type="submission" date="2022-03" db="EMBL/GenBank/DDBJ databases">
        <title>De novo assembled genomes of Belliella spp. (Cyclobacteriaceae) strains.</title>
        <authorList>
            <person name="Szabo A."/>
            <person name="Korponai K."/>
            <person name="Felfoldi T."/>
        </authorList>
    </citation>
    <scope>NUCLEOTIDE SEQUENCE</scope>
    <source>
        <strain evidence="1">DSM 111904</strain>
    </source>
</reference>
<organism evidence="1 2">
    <name type="scientific">Belliella filtrata</name>
    <dbReference type="NCBI Taxonomy" id="2923435"/>
    <lineage>
        <taxon>Bacteria</taxon>
        <taxon>Pseudomonadati</taxon>
        <taxon>Bacteroidota</taxon>
        <taxon>Cytophagia</taxon>
        <taxon>Cytophagales</taxon>
        <taxon>Cyclobacteriaceae</taxon>
        <taxon>Belliella</taxon>
    </lineage>
</organism>
<proteinExistence type="predicted"/>
<evidence type="ECO:0000313" key="2">
    <source>
        <dbReference type="Proteomes" id="UP001165489"/>
    </source>
</evidence>
<name>A0ABS9V6E6_9BACT</name>
<dbReference type="Proteomes" id="UP001165489">
    <property type="component" value="Unassembled WGS sequence"/>
</dbReference>
<accession>A0ABS9V6E6</accession>
<comment type="caution">
    <text evidence="1">The sequence shown here is derived from an EMBL/GenBank/DDBJ whole genome shotgun (WGS) entry which is preliminary data.</text>
</comment>